<dbReference type="AlphaFoldDB" id="A0AAU8IJU5"/>
<accession>A0AAU8IJU5</accession>
<organism evidence="1">
    <name type="scientific">Sporolactobacillus sp. Y61</name>
    <dbReference type="NCBI Taxonomy" id="3160863"/>
    <lineage>
        <taxon>Bacteria</taxon>
        <taxon>Bacillati</taxon>
        <taxon>Bacillota</taxon>
        <taxon>Bacilli</taxon>
        <taxon>Bacillales</taxon>
        <taxon>Sporolactobacillaceae</taxon>
        <taxon>Sporolactobacillus</taxon>
    </lineage>
</organism>
<proteinExistence type="predicted"/>
<sequence length="62" mass="7368">MATRNEMLDQDFVIDEAALERMKQVNVLPEDLKSPFVIYESATPEQRKTIEEKMRRVWGQKQ</sequence>
<reference evidence="1" key="1">
    <citation type="submission" date="2024-06" db="EMBL/GenBank/DDBJ databases">
        <authorList>
            <person name="Fan A."/>
            <person name="Zhang F.Y."/>
            <person name="Zhang L."/>
        </authorList>
    </citation>
    <scope>NUCLEOTIDE SEQUENCE</scope>
    <source>
        <strain evidence="1">Y61</strain>
    </source>
</reference>
<gene>
    <name evidence="1" type="ORF">ABNN70_07275</name>
</gene>
<name>A0AAU8IJU5_9BACL</name>
<dbReference type="RefSeq" id="WP_129930162.1">
    <property type="nucleotide sequence ID" value="NZ_CP159510.1"/>
</dbReference>
<dbReference type="EMBL" id="CP159510">
    <property type="protein sequence ID" value="XCJ18231.1"/>
    <property type="molecule type" value="Genomic_DNA"/>
</dbReference>
<protein>
    <submittedName>
        <fullName evidence="1">Uncharacterized protein</fullName>
    </submittedName>
</protein>
<evidence type="ECO:0000313" key="1">
    <source>
        <dbReference type="EMBL" id="XCJ18231.1"/>
    </source>
</evidence>